<accession>A0A6N3X3M7</accession>
<gene>
    <name evidence="1" type="ORF">TH68_10915</name>
</gene>
<dbReference type="EMBL" id="JXUO01000323">
    <property type="protein sequence ID" value="KKZ10401.1"/>
    <property type="molecule type" value="Genomic_DNA"/>
</dbReference>
<proteinExistence type="predicted"/>
<reference evidence="1 2" key="1">
    <citation type="submission" date="2015-01" db="EMBL/GenBank/DDBJ databases">
        <title>Lifestyle Evolution in Cyanobacterial Symbionts of Sponges.</title>
        <authorList>
            <person name="Burgsdorf I."/>
            <person name="Slaby B.M."/>
            <person name="Handley K.M."/>
            <person name="Haber M."/>
            <person name="Blom J."/>
            <person name="Marshall C.W."/>
            <person name="Gilbert J.A."/>
            <person name="Hentschel U."/>
            <person name="Steindler L."/>
        </authorList>
    </citation>
    <scope>NUCLEOTIDE SEQUENCE [LARGE SCALE GENOMIC DNA]</scope>
    <source>
        <strain evidence="1">142</strain>
    </source>
</reference>
<organism evidence="1 2">
    <name type="scientific">Candidatus Synechococcus spongiarum 142</name>
    <dbReference type="NCBI Taxonomy" id="1608213"/>
    <lineage>
        <taxon>Bacteria</taxon>
        <taxon>Bacillati</taxon>
        <taxon>Cyanobacteriota</taxon>
        <taxon>Cyanophyceae</taxon>
        <taxon>Synechococcales</taxon>
        <taxon>Synechococcaceae</taxon>
        <taxon>Synechococcus</taxon>
    </lineage>
</organism>
<evidence type="ECO:0000313" key="1">
    <source>
        <dbReference type="EMBL" id="KKZ10401.1"/>
    </source>
</evidence>
<evidence type="ECO:0000313" key="2">
    <source>
        <dbReference type="Proteomes" id="UP000035054"/>
    </source>
</evidence>
<sequence>MRKVLLDFDDRITGSIEFMFDVDLLLKMSKNIIDKQIEDKELENEFIRLYVKVVDGYNRYVTAYNKAASKLSRKRR</sequence>
<protein>
    <submittedName>
        <fullName evidence="1">Uncharacterized protein</fullName>
    </submittedName>
</protein>
<dbReference type="Proteomes" id="UP000035054">
    <property type="component" value="Unassembled WGS sequence"/>
</dbReference>
<dbReference type="AlphaFoldDB" id="A0A6N3X3M7"/>
<name>A0A6N3X3M7_9SYNE</name>
<comment type="caution">
    <text evidence="1">The sequence shown here is derived from an EMBL/GenBank/DDBJ whole genome shotgun (WGS) entry which is preliminary data.</text>
</comment>